<name>A0A1A8AU99_NOTFU</name>
<protein>
    <submittedName>
        <fullName evidence="1">CA protein</fullName>
    </submittedName>
</protein>
<gene>
    <name evidence="1" type="primary">Nfu_g_1_016000</name>
</gene>
<dbReference type="EMBL" id="HADY01019778">
    <property type="protein sequence ID" value="SBP58263.1"/>
    <property type="molecule type" value="Transcribed_RNA"/>
</dbReference>
<feature type="non-terminal residue" evidence="1">
    <location>
        <position position="153"/>
    </location>
</feature>
<reference evidence="1" key="1">
    <citation type="submission" date="2016-05" db="EMBL/GenBank/DDBJ databases">
        <authorList>
            <person name="Lavstsen T."/>
            <person name="Jespersen J.S."/>
        </authorList>
    </citation>
    <scope>NUCLEOTIDE SEQUENCE</scope>
    <source>
        <tissue evidence="1">Brain</tissue>
    </source>
</reference>
<feature type="non-terminal residue" evidence="1">
    <location>
        <position position="1"/>
    </location>
</feature>
<organism evidence="1">
    <name type="scientific">Nothobranchius furzeri</name>
    <name type="common">Turquoise killifish</name>
    <dbReference type="NCBI Taxonomy" id="105023"/>
    <lineage>
        <taxon>Eukaryota</taxon>
        <taxon>Metazoa</taxon>
        <taxon>Chordata</taxon>
        <taxon>Craniata</taxon>
        <taxon>Vertebrata</taxon>
        <taxon>Euteleostomi</taxon>
        <taxon>Actinopterygii</taxon>
        <taxon>Neopterygii</taxon>
        <taxon>Teleostei</taxon>
        <taxon>Neoteleostei</taxon>
        <taxon>Acanthomorphata</taxon>
        <taxon>Ovalentaria</taxon>
        <taxon>Atherinomorphae</taxon>
        <taxon>Cyprinodontiformes</taxon>
        <taxon>Nothobranchiidae</taxon>
        <taxon>Nothobranchius</taxon>
    </lineage>
</organism>
<dbReference type="AlphaFoldDB" id="A0A1A8AU99"/>
<sequence>NERGEFPRRVKWFTVCDKIFQRWRAMLRDHCDICAPTLIDVKTHTSTCGLAGESRFPICADEVKPIQLERTDEEKSLFMFLIRVSSSILLRSERTLERKVPGRAVRSPRLLRRTSAPARLPLLLRLTFLIKVDIESAPDATKNQVKSTGIIVL</sequence>
<reference evidence="1" key="2">
    <citation type="submission" date="2016-06" db="EMBL/GenBank/DDBJ databases">
        <title>The genome of a short-lived fish provides insights into sex chromosome evolution and the genetic control of aging.</title>
        <authorList>
            <person name="Reichwald K."/>
            <person name="Felder M."/>
            <person name="Petzold A."/>
            <person name="Koch P."/>
            <person name="Groth M."/>
            <person name="Platzer M."/>
        </authorList>
    </citation>
    <scope>NUCLEOTIDE SEQUENCE</scope>
    <source>
        <tissue evidence="1">Brain</tissue>
    </source>
</reference>
<accession>A0A1A8AU99</accession>
<proteinExistence type="predicted"/>
<evidence type="ECO:0000313" key="1">
    <source>
        <dbReference type="EMBL" id="SBP58263.1"/>
    </source>
</evidence>